<reference evidence="2" key="1">
    <citation type="submission" date="2020-03" db="EMBL/GenBank/DDBJ databases">
        <title>The deep terrestrial virosphere.</title>
        <authorList>
            <person name="Holmfeldt K."/>
            <person name="Nilsson E."/>
            <person name="Simone D."/>
            <person name="Lopez-Fernandez M."/>
            <person name="Wu X."/>
            <person name="de Brujin I."/>
            <person name="Lundin D."/>
            <person name="Andersson A."/>
            <person name="Bertilsson S."/>
            <person name="Dopson M."/>
        </authorList>
    </citation>
    <scope>NUCLEOTIDE SEQUENCE</scope>
    <source>
        <strain evidence="2">TM448A03034</strain>
        <strain evidence="3">TM448B01807</strain>
    </source>
</reference>
<keyword evidence="1" id="KW-0472">Membrane</keyword>
<evidence type="ECO:0000313" key="3">
    <source>
        <dbReference type="EMBL" id="QJI00054.1"/>
    </source>
</evidence>
<sequence length="58" mass="7014">MERYNDIFFREDLRGYMRKLFIFLIGVGIAFPLYIYLGQIYSLGFLLAYFLYTALRDI</sequence>
<evidence type="ECO:0000256" key="1">
    <source>
        <dbReference type="SAM" id="Phobius"/>
    </source>
</evidence>
<keyword evidence="1" id="KW-1133">Transmembrane helix</keyword>
<name>A0A6H1ZZK1_9ZZZZ</name>
<gene>
    <name evidence="2" type="ORF">TM448A03034_0010</name>
    <name evidence="3" type="ORF">TM448B01807_0008</name>
</gene>
<organism evidence="2">
    <name type="scientific">viral metagenome</name>
    <dbReference type="NCBI Taxonomy" id="1070528"/>
    <lineage>
        <taxon>unclassified sequences</taxon>
        <taxon>metagenomes</taxon>
        <taxon>organismal metagenomes</taxon>
    </lineage>
</organism>
<dbReference type="EMBL" id="MT144825">
    <property type="protein sequence ID" value="QJI00054.1"/>
    <property type="molecule type" value="Genomic_DNA"/>
</dbReference>
<dbReference type="AlphaFoldDB" id="A0A6H1ZZK1"/>
<feature type="transmembrane region" description="Helical" evidence="1">
    <location>
        <begin position="20"/>
        <end position="52"/>
    </location>
</feature>
<dbReference type="EMBL" id="MT144371">
    <property type="protein sequence ID" value="QJA52831.1"/>
    <property type="molecule type" value="Genomic_DNA"/>
</dbReference>
<keyword evidence="1" id="KW-0812">Transmembrane</keyword>
<proteinExistence type="predicted"/>
<accession>A0A6H1ZZK1</accession>
<protein>
    <submittedName>
        <fullName evidence="2">Uncharacterized protein</fullName>
    </submittedName>
</protein>
<evidence type="ECO:0000313" key="2">
    <source>
        <dbReference type="EMBL" id="QJA52831.1"/>
    </source>
</evidence>